<feature type="transmembrane region" description="Helical" evidence="6">
    <location>
        <begin position="399"/>
        <end position="417"/>
    </location>
</feature>
<feature type="transmembrane region" description="Helical" evidence="6">
    <location>
        <begin position="301"/>
        <end position="324"/>
    </location>
</feature>
<keyword evidence="5 6" id="KW-0472">Membrane</keyword>
<keyword evidence="2" id="KW-0813">Transport</keyword>
<protein>
    <recommendedName>
        <fullName evidence="9">Major facilitator superfamily (MFS) profile domain-containing protein</fullName>
    </recommendedName>
</protein>
<dbReference type="Proteomes" id="UP000245699">
    <property type="component" value="Unassembled WGS sequence"/>
</dbReference>
<evidence type="ECO:0008006" key="9">
    <source>
        <dbReference type="Google" id="ProtNLM"/>
    </source>
</evidence>
<dbReference type="InterPro" id="IPR036259">
    <property type="entry name" value="MFS_trans_sf"/>
</dbReference>
<feature type="transmembrane region" description="Helical" evidence="6">
    <location>
        <begin position="96"/>
        <end position="114"/>
    </location>
</feature>
<evidence type="ECO:0000313" key="8">
    <source>
        <dbReference type="Proteomes" id="UP000245699"/>
    </source>
</evidence>
<evidence type="ECO:0000256" key="2">
    <source>
        <dbReference type="ARBA" id="ARBA00022448"/>
    </source>
</evidence>
<evidence type="ECO:0000256" key="4">
    <source>
        <dbReference type="ARBA" id="ARBA00022989"/>
    </source>
</evidence>
<keyword evidence="3 6" id="KW-0812">Transmembrane</keyword>
<evidence type="ECO:0000313" key="7">
    <source>
        <dbReference type="EMBL" id="PVU90890.1"/>
    </source>
</evidence>
<feature type="transmembrane region" description="Helical" evidence="6">
    <location>
        <begin position="69"/>
        <end position="89"/>
    </location>
</feature>
<accession>A0A2T9YEY1</accession>
<feature type="transmembrane region" description="Helical" evidence="6">
    <location>
        <begin position="192"/>
        <end position="212"/>
    </location>
</feature>
<feature type="transmembrane region" description="Helical" evidence="6">
    <location>
        <begin position="260"/>
        <end position="281"/>
    </location>
</feature>
<sequence>MNTNISESLESPVSSFSPPKLLDSCSRKFDKKITILLLFIYASLELGNGAISISFLVDSLLNYPSNDTLKSISAVLASVLLIVPFLILLVHSEPKWYVSAMIFLYGIFSIFYTIFEPSTAQDVMMFLSTITYTLLHYGGILYLSFWFPSSKLYTRIILVFLVSYIFRCFNEIVDIADLDLDTGYEYTPILVIYNYVGASVVIIVSIVSIFLLKGYPENSKFLTEDEKKNAIEVLSAERGLISDVKGRALQIFKGFRNKNVYIKSLIYALMGISSIVLNNYYTQIILNEITNNEDVFNSTDYRLYYASLLSLSASYVFGAILLLFTKSIKRINVGLTIMFGFAILFSIVTVLISKLSKQYVAVFVAGLIMNIFNSAIQIHIFALLFAFTNNPSTRIFSMPAFLLSVSILNLIFGGIFRLAKSDVFNLVLGIMIMPITAAFTYYTQ</sequence>
<comment type="caution">
    <text evidence="7">The sequence shown here is derived from an EMBL/GenBank/DDBJ whole genome shotgun (WGS) entry which is preliminary data.</text>
</comment>
<evidence type="ECO:0000256" key="6">
    <source>
        <dbReference type="SAM" id="Phobius"/>
    </source>
</evidence>
<dbReference type="EMBL" id="MBFT01000454">
    <property type="protein sequence ID" value="PVU90890.1"/>
    <property type="molecule type" value="Genomic_DNA"/>
</dbReference>
<evidence type="ECO:0000256" key="5">
    <source>
        <dbReference type="ARBA" id="ARBA00023136"/>
    </source>
</evidence>
<dbReference type="SUPFAM" id="SSF103473">
    <property type="entry name" value="MFS general substrate transporter"/>
    <property type="match status" value="1"/>
</dbReference>
<proteinExistence type="predicted"/>
<keyword evidence="8" id="KW-1185">Reference proteome</keyword>
<evidence type="ECO:0000256" key="1">
    <source>
        <dbReference type="ARBA" id="ARBA00004141"/>
    </source>
</evidence>
<name>A0A2T9YEY1_9FUNG</name>
<organism evidence="7 8">
    <name type="scientific">Furculomyces boomerangus</name>
    <dbReference type="NCBI Taxonomy" id="61424"/>
    <lineage>
        <taxon>Eukaryota</taxon>
        <taxon>Fungi</taxon>
        <taxon>Fungi incertae sedis</taxon>
        <taxon>Zoopagomycota</taxon>
        <taxon>Kickxellomycotina</taxon>
        <taxon>Harpellomycetes</taxon>
        <taxon>Harpellales</taxon>
        <taxon>Harpellaceae</taxon>
        <taxon>Furculomyces</taxon>
    </lineage>
</organism>
<feature type="transmembrane region" description="Helical" evidence="6">
    <location>
        <begin position="423"/>
        <end position="442"/>
    </location>
</feature>
<feature type="transmembrane region" description="Helical" evidence="6">
    <location>
        <begin position="126"/>
        <end position="145"/>
    </location>
</feature>
<dbReference type="PANTHER" id="PTHR43791">
    <property type="entry name" value="PERMEASE-RELATED"/>
    <property type="match status" value="1"/>
</dbReference>
<feature type="transmembrane region" description="Helical" evidence="6">
    <location>
        <begin position="331"/>
        <end position="353"/>
    </location>
</feature>
<feature type="transmembrane region" description="Helical" evidence="6">
    <location>
        <begin position="35"/>
        <end position="57"/>
    </location>
</feature>
<feature type="transmembrane region" description="Helical" evidence="6">
    <location>
        <begin position="359"/>
        <end position="387"/>
    </location>
</feature>
<dbReference type="GO" id="GO:0022857">
    <property type="term" value="F:transmembrane transporter activity"/>
    <property type="evidence" value="ECO:0007669"/>
    <property type="project" value="TreeGrafter"/>
</dbReference>
<gene>
    <name evidence="7" type="ORF">BB559_004399</name>
</gene>
<evidence type="ECO:0000256" key="3">
    <source>
        <dbReference type="ARBA" id="ARBA00022692"/>
    </source>
</evidence>
<dbReference type="PANTHER" id="PTHR43791:SF36">
    <property type="entry name" value="TRANSPORTER, PUTATIVE (AFU_ORTHOLOGUE AFUA_6G08340)-RELATED"/>
    <property type="match status" value="1"/>
</dbReference>
<reference evidence="7 8" key="1">
    <citation type="journal article" date="2018" name="MBio">
        <title>Comparative Genomics Reveals the Core Gene Toolbox for the Fungus-Insect Symbiosis.</title>
        <authorList>
            <person name="Wang Y."/>
            <person name="Stata M."/>
            <person name="Wang W."/>
            <person name="Stajich J.E."/>
            <person name="White M.M."/>
            <person name="Moncalvo J.M."/>
        </authorList>
    </citation>
    <scope>NUCLEOTIDE SEQUENCE [LARGE SCALE GENOMIC DNA]</scope>
    <source>
        <strain evidence="7 8">AUS-77-4</strain>
    </source>
</reference>
<dbReference type="OrthoDB" id="2985014at2759"/>
<dbReference type="GO" id="GO:0016020">
    <property type="term" value="C:membrane"/>
    <property type="evidence" value="ECO:0007669"/>
    <property type="project" value="UniProtKB-SubCell"/>
</dbReference>
<dbReference type="AlphaFoldDB" id="A0A2T9YEY1"/>
<comment type="subcellular location">
    <subcellularLocation>
        <location evidence="1">Membrane</location>
        <topology evidence="1">Multi-pass membrane protein</topology>
    </subcellularLocation>
</comment>
<feature type="transmembrane region" description="Helical" evidence="6">
    <location>
        <begin position="152"/>
        <end position="172"/>
    </location>
</feature>
<keyword evidence="4 6" id="KW-1133">Transmembrane helix</keyword>